<dbReference type="HAMAP" id="MF_01915">
    <property type="entry name" value="LPS_assembly_LptC"/>
    <property type="match status" value="1"/>
</dbReference>
<comment type="subcellular location">
    <subcellularLocation>
        <location evidence="6">Cell inner membrane</location>
        <topology evidence="6">Single-pass membrane protein</topology>
    </subcellularLocation>
</comment>
<dbReference type="InterPro" id="IPR052363">
    <property type="entry name" value="LPS_export_LptC"/>
</dbReference>
<keyword evidence="4 6" id="KW-1133">Transmembrane helix</keyword>
<dbReference type="GO" id="GO:0043165">
    <property type="term" value="P:Gram-negative-bacterium-type cell outer membrane assembly"/>
    <property type="evidence" value="ECO:0007669"/>
    <property type="project" value="UniProtKB-UniRule"/>
</dbReference>
<dbReference type="PANTHER" id="PTHR37481:SF1">
    <property type="entry name" value="LIPOPOLYSACCHARIDE EXPORT SYSTEM PROTEIN LPTC"/>
    <property type="match status" value="1"/>
</dbReference>
<dbReference type="GO" id="GO:0030288">
    <property type="term" value="C:outer membrane-bounded periplasmic space"/>
    <property type="evidence" value="ECO:0007669"/>
    <property type="project" value="TreeGrafter"/>
</dbReference>
<organism evidence="7 8">
    <name type="scientific">Pseudoxanthomonas mexicana</name>
    <dbReference type="NCBI Taxonomy" id="128785"/>
    <lineage>
        <taxon>Bacteria</taxon>
        <taxon>Pseudomonadati</taxon>
        <taxon>Pseudomonadota</taxon>
        <taxon>Gammaproteobacteria</taxon>
        <taxon>Lysobacterales</taxon>
        <taxon>Lysobacteraceae</taxon>
        <taxon>Pseudoxanthomonas</taxon>
    </lineage>
</organism>
<protein>
    <recommendedName>
        <fullName evidence="6">Lipopolysaccharide export system protein LptC</fullName>
    </recommendedName>
</protein>
<evidence type="ECO:0000256" key="4">
    <source>
        <dbReference type="ARBA" id="ARBA00022989"/>
    </source>
</evidence>
<comment type="subunit">
    <text evidence="6">Component of the lipopolysaccharide transport and assembly complex. Interacts with LptA and the LptBFG transporter complex.</text>
</comment>
<evidence type="ECO:0000313" key="8">
    <source>
        <dbReference type="Proteomes" id="UP000515838"/>
    </source>
</evidence>
<proteinExistence type="inferred from homology"/>
<comment type="similarity">
    <text evidence="6">Belongs to the LptC family.</text>
</comment>
<dbReference type="GO" id="GO:0015221">
    <property type="term" value="F:lipopolysaccharide transmembrane transporter activity"/>
    <property type="evidence" value="ECO:0007669"/>
    <property type="project" value="InterPro"/>
</dbReference>
<keyword evidence="3 6" id="KW-0812">Transmembrane</keyword>
<evidence type="ECO:0000256" key="2">
    <source>
        <dbReference type="ARBA" id="ARBA00022519"/>
    </source>
</evidence>
<dbReference type="RefSeq" id="WP_187573273.1">
    <property type="nucleotide sequence ID" value="NZ_CP060731.1"/>
</dbReference>
<dbReference type="Gene3D" id="2.60.450.10">
    <property type="entry name" value="Lipopolysaccharide (LPS) transport protein A like domain"/>
    <property type="match status" value="1"/>
</dbReference>
<dbReference type="GO" id="GO:0017089">
    <property type="term" value="F:glycolipid transfer activity"/>
    <property type="evidence" value="ECO:0007669"/>
    <property type="project" value="TreeGrafter"/>
</dbReference>
<dbReference type="EMBL" id="CP060731">
    <property type="protein sequence ID" value="QNN77749.1"/>
    <property type="molecule type" value="Genomic_DNA"/>
</dbReference>
<evidence type="ECO:0000256" key="3">
    <source>
        <dbReference type="ARBA" id="ARBA00022692"/>
    </source>
</evidence>
<dbReference type="PANTHER" id="PTHR37481">
    <property type="entry name" value="LIPOPOLYSACCHARIDE EXPORT SYSTEM PROTEIN LPTC"/>
    <property type="match status" value="1"/>
</dbReference>
<dbReference type="InterPro" id="IPR010664">
    <property type="entry name" value="LipoPS_assembly_LptC-rel"/>
</dbReference>
<name>A0A7G9TCC4_PSEMX</name>
<reference evidence="7 8" key="1">
    <citation type="submission" date="2020-08" db="EMBL/GenBank/DDBJ databases">
        <title>Streptomycin Non-resistant strain, P. mexicana.</title>
        <authorList>
            <person name="Ganesh-Kumar S."/>
            <person name="Zhe T."/>
            <person name="Yu Z."/>
            <person name="Min Y."/>
        </authorList>
    </citation>
    <scope>NUCLEOTIDE SEQUENCE [LARGE SCALE GENOMIC DNA]</scope>
    <source>
        <strain evidence="7 8">GTZY2</strain>
    </source>
</reference>
<dbReference type="GeneID" id="81472878"/>
<dbReference type="NCBIfam" id="TIGR04409">
    <property type="entry name" value="LptC_YrbK"/>
    <property type="match status" value="1"/>
</dbReference>
<accession>A0A7G9TCC4</accession>
<evidence type="ECO:0000256" key="1">
    <source>
        <dbReference type="ARBA" id="ARBA00022475"/>
    </source>
</evidence>
<keyword evidence="2 6" id="KW-0997">Cell inner membrane</keyword>
<evidence type="ECO:0000256" key="6">
    <source>
        <dbReference type="HAMAP-Rule" id="MF_01915"/>
    </source>
</evidence>
<keyword evidence="5 6" id="KW-0472">Membrane</keyword>
<comment type="function">
    <text evidence="6">Involved in the assembly of lipopolysaccharide (LPS). Required for the translocation of LPS from the inner membrane to the outer membrane. Facilitates the transfer of LPS from the inner membrane to the periplasmic protein LptA. Could be a docking site for LptA.</text>
</comment>
<dbReference type="GO" id="GO:0005886">
    <property type="term" value="C:plasma membrane"/>
    <property type="evidence" value="ECO:0007669"/>
    <property type="project" value="UniProtKB-SubCell"/>
</dbReference>
<keyword evidence="1 6" id="KW-1003">Cell membrane</keyword>
<dbReference type="Pfam" id="PF06835">
    <property type="entry name" value="LptC"/>
    <property type="match status" value="1"/>
</dbReference>
<evidence type="ECO:0000313" key="7">
    <source>
        <dbReference type="EMBL" id="QNN77749.1"/>
    </source>
</evidence>
<evidence type="ECO:0000256" key="5">
    <source>
        <dbReference type="ARBA" id="ARBA00023136"/>
    </source>
</evidence>
<gene>
    <name evidence="6 7" type="primary">lptC</name>
    <name evidence="7" type="ORF">IAE60_17950</name>
</gene>
<dbReference type="AlphaFoldDB" id="A0A7G9TCC4"/>
<dbReference type="InterPro" id="IPR026265">
    <property type="entry name" value="LptC"/>
</dbReference>
<sequence length="187" mass="20918">MSWRTTLGLVLLLAAILSGWSAWKNRDVSAPGRVVVDRSDYVMRDFEMIALNGDGREAVAVRAPLMERNPQDQTYTITTPLFLLPEEAGRSWELRSRTGWLSAKGEELRLQGDVHGTSPAGGARKADFRTQTLNVFPDRDLAMTDDVVTVTQPGSRLSGRGFEANLKTKDYQFKSQVRSIYEPRSAR</sequence>
<dbReference type="Proteomes" id="UP000515838">
    <property type="component" value="Chromosome"/>
</dbReference>